<evidence type="ECO:0000256" key="3">
    <source>
        <dbReference type="SAM" id="MobiDB-lite"/>
    </source>
</evidence>
<proteinExistence type="inferred from homology"/>
<evidence type="ECO:0000259" key="4">
    <source>
        <dbReference type="Pfam" id="PF00210"/>
    </source>
</evidence>
<evidence type="ECO:0000256" key="2">
    <source>
        <dbReference type="RuleBase" id="RU003875"/>
    </source>
</evidence>
<sequence length="183" mass="20827">MVKKLDPKQKSAAVQRRKRPLATPTDLAQAATRDISVALNQLLADVFALYLKTKNFHWHVSGPHFRDYHLMLDEQGDELFAMTDALAERVRKIGGTTLRSIGHIARMQRVLDNDADYVQPLDMLAELRDDNKALAAALREAHDVTDEYHDIASSSLLENWIDETEKRTWFLFEASRQADSTGH</sequence>
<dbReference type="Proteomes" id="UP000216429">
    <property type="component" value="Unassembled WGS sequence"/>
</dbReference>
<protein>
    <submittedName>
        <fullName evidence="5">DNA starvation/stationary phase protection protein</fullName>
    </submittedName>
</protein>
<dbReference type="SUPFAM" id="SSF47240">
    <property type="entry name" value="Ferritin-like"/>
    <property type="match status" value="1"/>
</dbReference>
<dbReference type="InterPro" id="IPR008331">
    <property type="entry name" value="Ferritin_DPS_dom"/>
</dbReference>
<evidence type="ECO:0000313" key="6">
    <source>
        <dbReference type="Proteomes" id="UP000216429"/>
    </source>
</evidence>
<gene>
    <name evidence="5" type="ORF">CAL22_15335</name>
</gene>
<dbReference type="OrthoDB" id="9797687at2"/>
<comment type="caution">
    <text evidence="5">The sequence shown here is derived from an EMBL/GenBank/DDBJ whole genome shotgun (WGS) entry which is preliminary data.</text>
</comment>
<evidence type="ECO:0000313" key="5">
    <source>
        <dbReference type="EMBL" id="OZI71227.1"/>
    </source>
</evidence>
<keyword evidence="6" id="KW-1185">Reference proteome</keyword>
<dbReference type="GO" id="GO:0008199">
    <property type="term" value="F:ferric iron binding"/>
    <property type="evidence" value="ECO:0007669"/>
    <property type="project" value="InterPro"/>
</dbReference>
<reference evidence="6" key="1">
    <citation type="submission" date="2017-05" db="EMBL/GenBank/DDBJ databases">
        <title>Complete and WGS of Bordetella genogroups.</title>
        <authorList>
            <person name="Spilker T."/>
            <person name="Lipuma J."/>
        </authorList>
    </citation>
    <scope>NUCLEOTIDE SEQUENCE [LARGE SCALE GENOMIC DNA]</scope>
    <source>
        <strain evidence="6">AU6712</strain>
    </source>
</reference>
<dbReference type="CDD" id="cd01043">
    <property type="entry name" value="DPS"/>
    <property type="match status" value="1"/>
</dbReference>
<feature type="region of interest" description="Disordered" evidence="3">
    <location>
        <begin position="1"/>
        <end position="21"/>
    </location>
</feature>
<comment type="similarity">
    <text evidence="1 2">Belongs to the Dps family.</text>
</comment>
<dbReference type="PIRSF" id="PIRSF005900">
    <property type="entry name" value="Dps"/>
    <property type="match status" value="1"/>
</dbReference>
<accession>A0A261VBN0</accession>
<dbReference type="EMBL" id="NEVU01000003">
    <property type="protein sequence ID" value="OZI71227.1"/>
    <property type="molecule type" value="Genomic_DNA"/>
</dbReference>
<dbReference type="InterPro" id="IPR002177">
    <property type="entry name" value="DPS_DNA-bd"/>
</dbReference>
<dbReference type="PANTHER" id="PTHR42932">
    <property type="entry name" value="GENERAL STRESS PROTEIN 20U"/>
    <property type="match status" value="1"/>
</dbReference>
<dbReference type="RefSeq" id="WP_094814699.1">
    <property type="nucleotide sequence ID" value="NZ_NEVU01000003.1"/>
</dbReference>
<dbReference type="InterPro" id="IPR009078">
    <property type="entry name" value="Ferritin-like_SF"/>
</dbReference>
<evidence type="ECO:0000256" key="1">
    <source>
        <dbReference type="ARBA" id="ARBA00009497"/>
    </source>
</evidence>
<dbReference type="Gene3D" id="1.20.1260.10">
    <property type="match status" value="1"/>
</dbReference>
<dbReference type="PRINTS" id="PR01346">
    <property type="entry name" value="HELNAPAPROT"/>
</dbReference>
<organism evidence="5 6">
    <name type="scientific">Bordetella genomosp. 12</name>
    <dbReference type="NCBI Taxonomy" id="463035"/>
    <lineage>
        <taxon>Bacteria</taxon>
        <taxon>Pseudomonadati</taxon>
        <taxon>Pseudomonadota</taxon>
        <taxon>Betaproteobacteria</taxon>
        <taxon>Burkholderiales</taxon>
        <taxon>Alcaligenaceae</taxon>
        <taxon>Bordetella</taxon>
    </lineage>
</organism>
<feature type="domain" description="Ferritin/DPS" evidence="4">
    <location>
        <begin position="38"/>
        <end position="171"/>
    </location>
</feature>
<dbReference type="AlphaFoldDB" id="A0A261VBN0"/>
<name>A0A261VBN0_9BORD</name>
<dbReference type="InterPro" id="IPR012347">
    <property type="entry name" value="Ferritin-like"/>
</dbReference>
<dbReference type="Pfam" id="PF00210">
    <property type="entry name" value="Ferritin"/>
    <property type="match status" value="1"/>
</dbReference>
<dbReference type="PANTHER" id="PTHR42932:SF3">
    <property type="entry name" value="DNA PROTECTION DURING STARVATION PROTEIN"/>
    <property type="match status" value="1"/>
</dbReference>